<gene>
    <name evidence="1" type="ORF">QRD02_13490</name>
</gene>
<keyword evidence="2" id="KW-1185">Reference proteome</keyword>
<sequence length="202" mass="24210">METKINEFWQLFQKESYAIYKDIKYGLVPEKKFELLHYLLQNIHPRLQLLINRPPNGEVQLVFLTKGSLKLKIIITEILKMAPHDDYWTFKLGLPPWRGTLEEFSNHYQFFGPGVHVYDIHFDIYKIHSNGKVNLQIHLEKNKSLSKDFINNSMQVFLLFYFGDQLFFKKITRIKIIQRKYRHINFLPISELKPLLELSRVT</sequence>
<organism evidence="1 2">
    <name type="scientific">Aequorivita aurantiaca</name>
    <dbReference type="NCBI Taxonomy" id="3053356"/>
    <lineage>
        <taxon>Bacteria</taxon>
        <taxon>Pseudomonadati</taxon>
        <taxon>Bacteroidota</taxon>
        <taxon>Flavobacteriia</taxon>
        <taxon>Flavobacteriales</taxon>
        <taxon>Flavobacteriaceae</taxon>
        <taxon>Aequorivita</taxon>
    </lineage>
</organism>
<dbReference type="EMBL" id="JAUGQQ010000015">
    <property type="protein sequence ID" value="MDN3725396.1"/>
    <property type="molecule type" value="Genomic_DNA"/>
</dbReference>
<comment type="caution">
    <text evidence="1">The sequence shown here is derived from an EMBL/GenBank/DDBJ whole genome shotgun (WGS) entry which is preliminary data.</text>
</comment>
<proteinExistence type="predicted"/>
<evidence type="ECO:0000313" key="1">
    <source>
        <dbReference type="EMBL" id="MDN3725396.1"/>
    </source>
</evidence>
<name>A0ABT8DJ49_9FLAO</name>
<dbReference type="RefSeq" id="WP_290255487.1">
    <property type="nucleotide sequence ID" value="NZ_JAUGQQ010000015.1"/>
</dbReference>
<accession>A0ABT8DJ49</accession>
<evidence type="ECO:0000313" key="2">
    <source>
        <dbReference type="Proteomes" id="UP001244787"/>
    </source>
</evidence>
<dbReference type="Proteomes" id="UP001244787">
    <property type="component" value="Unassembled WGS sequence"/>
</dbReference>
<protein>
    <submittedName>
        <fullName evidence="1">Uncharacterized protein</fullName>
    </submittedName>
</protein>
<reference evidence="1 2" key="1">
    <citation type="submission" date="2023-06" db="EMBL/GenBank/DDBJ databases">
        <authorList>
            <person name="Ye Y.-Q."/>
            <person name="Du Z.-J."/>
        </authorList>
    </citation>
    <scope>NUCLEOTIDE SEQUENCE [LARGE SCALE GENOMIC DNA]</scope>
    <source>
        <strain evidence="1 2">SDUM287046</strain>
    </source>
</reference>